<keyword evidence="9" id="KW-1133">Transmembrane helix</keyword>
<dbReference type="Gene3D" id="3.40.50.1820">
    <property type="entry name" value="alpha/beta hydrolase"/>
    <property type="match status" value="1"/>
</dbReference>
<dbReference type="GO" id="GO:0019915">
    <property type="term" value="P:lipid storage"/>
    <property type="evidence" value="ECO:0007669"/>
    <property type="project" value="InterPro"/>
</dbReference>
<accession>A0AAV7XQT5</accession>
<comment type="similarity">
    <text evidence="2">Belongs to the AB hydrolase superfamily. LDAH family.</text>
</comment>
<keyword evidence="9" id="KW-0472">Membrane</keyword>
<sequence length="314" mass="35775">MSANMGDFKEGFITLNYVPTHIMTWGGWIEGNKSSFKEIALIFIGNPGVGMFYTEFLQQLNQKLKMPVWLISHAGHELPPGFRLMPSIDKNKHLFNVEGQINNKREFIKRYVPKNCKIHLLGHSVGAYMALQLLKEDDVADQVQGSYLLFPVLENIAETPNGRFFTKVAVKMLWLVYFLAGIFLSLPHFLKIALITGYLRLFGNGSSSIVKHSVAQLVNPKILHAVFFLAIDEMDRIKELDVETISKMKDKIFIYYGDHDRWAPVSHYERIVKAVPGVQAQVCTKGLDHAFMLLRPSHIMADVVEDLITKNRLK</sequence>
<evidence type="ECO:0000256" key="5">
    <source>
        <dbReference type="ARBA" id="ARBA00022801"/>
    </source>
</evidence>
<gene>
    <name evidence="10" type="ORF">ONE63_007641</name>
</gene>
<evidence type="ECO:0000256" key="9">
    <source>
        <dbReference type="SAM" id="Phobius"/>
    </source>
</evidence>
<keyword evidence="4" id="KW-0551">Lipid droplet</keyword>
<keyword evidence="9" id="KW-0812">Transmembrane</keyword>
<dbReference type="GO" id="GO:0005811">
    <property type="term" value="C:lipid droplet"/>
    <property type="evidence" value="ECO:0007669"/>
    <property type="project" value="UniProtKB-SubCell"/>
</dbReference>
<feature type="transmembrane region" description="Helical" evidence="9">
    <location>
        <begin position="172"/>
        <end position="190"/>
    </location>
</feature>
<dbReference type="Pfam" id="PF10230">
    <property type="entry name" value="LIDHydrolase"/>
    <property type="match status" value="1"/>
</dbReference>
<keyword evidence="11" id="KW-1185">Reference proteome</keyword>
<dbReference type="SUPFAM" id="SSF53474">
    <property type="entry name" value="alpha/beta-Hydrolases"/>
    <property type="match status" value="1"/>
</dbReference>
<dbReference type="Proteomes" id="UP001075354">
    <property type="component" value="Chromosome 5"/>
</dbReference>
<dbReference type="InterPro" id="IPR019363">
    <property type="entry name" value="LDAH"/>
</dbReference>
<evidence type="ECO:0000313" key="11">
    <source>
        <dbReference type="Proteomes" id="UP001075354"/>
    </source>
</evidence>
<dbReference type="PANTHER" id="PTHR13390">
    <property type="entry name" value="LIPASE"/>
    <property type="match status" value="1"/>
</dbReference>
<reference evidence="10" key="1">
    <citation type="submission" date="2022-12" db="EMBL/GenBank/DDBJ databases">
        <title>Chromosome-level genome assembly of the bean flower thrips Megalurothrips usitatus.</title>
        <authorList>
            <person name="Ma L."/>
            <person name="Liu Q."/>
            <person name="Li H."/>
            <person name="Cai W."/>
        </authorList>
    </citation>
    <scope>NUCLEOTIDE SEQUENCE</scope>
    <source>
        <strain evidence="10">Cailab_2022a</strain>
    </source>
</reference>
<comment type="catalytic activity">
    <reaction evidence="8">
        <text>a cholesterol ester + H2O = cholesterol + a fatty acid + H(+)</text>
        <dbReference type="Rhea" id="RHEA:36403"/>
        <dbReference type="ChEBI" id="CHEBI:15377"/>
        <dbReference type="ChEBI" id="CHEBI:15378"/>
        <dbReference type="ChEBI" id="CHEBI:16113"/>
        <dbReference type="ChEBI" id="CHEBI:17002"/>
        <dbReference type="ChEBI" id="CHEBI:28868"/>
        <dbReference type="EC" id="3.1.1.13"/>
    </reaction>
    <physiologicalReaction direction="left-to-right" evidence="8">
        <dbReference type="Rhea" id="RHEA:36404"/>
    </physiologicalReaction>
</comment>
<name>A0AAV7XQT5_9NEOP</name>
<evidence type="ECO:0000256" key="2">
    <source>
        <dbReference type="ARBA" id="ARBA00008300"/>
    </source>
</evidence>
<evidence type="ECO:0000256" key="4">
    <source>
        <dbReference type="ARBA" id="ARBA00022677"/>
    </source>
</evidence>
<dbReference type="GO" id="GO:0004771">
    <property type="term" value="F:sterol ester esterase activity"/>
    <property type="evidence" value="ECO:0007669"/>
    <property type="project" value="UniProtKB-EC"/>
</dbReference>
<proteinExistence type="inferred from homology"/>
<evidence type="ECO:0000256" key="6">
    <source>
        <dbReference type="ARBA" id="ARBA00031924"/>
    </source>
</evidence>
<evidence type="ECO:0000256" key="8">
    <source>
        <dbReference type="ARBA" id="ARBA00049527"/>
    </source>
</evidence>
<dbReference type="EMBL" id="JAPTSV010000005">
    <property type="protein sequence ID" value="KAJ1527682.1"/>
    <property type="molecule type" value="Genomic_DNA"/>
</dbReference>
<evidence type="ECO:0000256" key="1">
    <source>
        <dbReference type="ARBA" id="ARBA00004502"/>
    </source>
</evidence>
<protein>
    <recommendedName>
        <fullName evidence="3">Lipid droplet-associated hydrolase</fullName>
        <ecNumber evidence="7">3.1.1.13</ecNumber>
    </recommendedName>
    <alternativeName>
        <fullName evidence="6">Lipid droplet-associated serine hydrolase</fullName>
    </alternativeName>
</protein>
<evidence type="ECO:0000313" key="10">
    <source>
        <dbReference type="EMBL" id="KAJ1527682.1"/>
    </source>
</evidence>
<evidence type="ECO:0000256" key="7">
    <source>
        <dbReference type="ARBA" id="ARBA00039150"/>
    </source>
</evidence>
<keyword evidence="5" id="KW-0378">Hydrolase</keyword>
<dbReference type="InterPro" id="IPR029058">
    <property type="entry name" value="AB_hydrolase_fold"/>
</dbReference>
<dbReference type="EC" id="3.1.1.13" evidence="7"/>
<dbReference type="AlphaFoldDB" id="A0AAV7XQT5"/>
<comment type="caution">
    <text evidence="10">The sequence shown here is derived from an EMBL/GenBank/DDBJ whole genome shotgun (WGS) entry which is preliminary data.</text>
</comment>
<dbReference type="PANTHER" id="PTHR13390:SF0">
    <property type="entry name" value="LIPID DROPLET-ASSOCIATED HYDROLASE"/>
    <property type="match status" value="1"/>
</dbReference>
<evidence type="ECO:0000256" key="3">
    <source>
        <dbReference type="ARBA" id="ARBA00019242"/>
    </source>
</evidence>
<comment type="subcellular location">
    <subcellularLocation>
        <location evidence="1">Lipid droplet</location>
    </subcellularLocation>
</comment>
<organism evidence="10 11">
    <name type="scientific">Megalurothrips usitatus</name>
    <name type="common">bean blossom thrips</name>
    <dbReference type="NCBI Taxonomy" id="439358"/>
    <lineage>
        <taxon>Eukaryota</taxon>
        <taxon>Metazoa</taxon>
        <taxon>Ecdysozoa</taxon>
        <taxon>Arthropoda</taxon>
        <taxon>Hexapoda</taxon>
        <taxon>Insecta</taxon>
        <taxon>Pterygota</taxon>
        <taxon>Neoptera</taxon>
        <taxon>Paraneoptera</taxon>
        <taxon>Thysanoptera</taxon>
        <taxon>Terebrantia</taxon>
        <taxon>Thripoidea</taxon>
        <taxon>Thripidae</taxon>
        <taxon>Megalurothrips</taxon>
    </lineage>
</organism>